<evidence type="ECO:0000256" key="4">
    <source>
        <dbReference type="ARBA" id="ARBA00022679"/>
    </source>
</evidence>
<dbReference type="InterPro" id="IPR001480">
    <property type="entry name" value="Bulb-type_lectin_dom"/>
</dbReference>
<dbReference type="GO" id="GO:0106310">
    <property type="term" value="F:protein serine kinase activity"/>
    <property type="evidence" value="ECO:0007669"/>
    <property type="project" value="RHEA"/>
</dbReference>
<name>A0A443Q245_9MAGN</name>
<keyword evidence="10 18" id="KW-0067">ATP-binding</keyword>
<dbReference type="CDD" id="cd14066">
    <property type="entry name" value="STKc_IRAK"/>
    <property type="match status" value="1"/>
</dbReference>
<keyword evidence="5 20" id="KW-0812">Transmembrane</keyword>
<keyword evidence="7" id="KW-0430">Lectin</keyword>
<feature type="binding site" evidence="19">
    <location>
        <position position="534"/>
    </location>
    <ligand>
        <name>ATP</name>
        <dbReference type="ChEBI" id="CHEBI:30616"/>
    </ligand>
</feature>
<feature type="domain" description="Bulb-type lectin" evidence="23">
    <location>
        <begin position="148"/>
        <end position="275"/>
    </location>
</feature>
<reference evidence="24 25" key="1">
    <citation type="journal article" date="2019" name="Nat. Plants">
        <title>Stout camphor tree genome fills gaps in understanding of flowering plant genome evolution.</title>
        <authorList>
            <person name="Chaw S.M."/>
            <person name="Liu Y.C."/>
            <person name="Wu Y.W."/>
            <person name="Wang H.Y."/>
            <person name="Lin C.I."/>
            <person name="Wu C.S."/>
            <person name="Ke H.M."/>
            <person name="Chang L.Y."/>
            <person name="Hsu C.Y."/>
            <person name="Yang H.T."/>
            <person name="Sudianto E."/>
            <person name="Hsu M.H."/>
            <person name="Wu K.P."/>
            <person name="Wang L.N."/>
            <person name="Leebens-Mack J.H."/>
            <person name="Tsai I.J."/>
        </authorList>
    </citation>
    <scope>NUCLEOTIDE SEQUENCE [LARGE SCALE GENOMIC DNA]</scope>
    <source>
        <strain evidence="25">cv. Chaw 1501</strain>
        <tissue evidence="24">Young leaves</tissue>
    </source>
</reference>
<dbReference type="FunFam" id="3.30.200.20:FF:000059">
    <property type="entry name" value="S-receptor-like serine/threonine-protein kinase"/>
    <property type="match status" value="1"/>
</dbReference>
<dbReference type="InterPro" id="IPR000719">
    <property type="entry name" value="Prot_kinase_dom"/>
</dbReference>
<evidence type="ECO:0000256" key="6">
    <source>
        <dbReference type="ARBA" id="ARBA00022729"/>
    </source>
</evidence>
<feature type="signal peptide" evidence="21">
    <location>
        <begin position="1"/>
        <end position="21"/>
    </location>
</feature>
<evidence type="ECO:0000256" key="2">
    <source>
        <dbReference type="ARBA" id="ARBA00022527"/>
    </source>
</evidence>
<keyword evidence="6 21" id="KW-0732">Signal</keyword>
<dbReference type="PIRSF" id="PIRSF000641">
    <property type="entry name" value="SRK"/>
    <property type="match status" value="1"/>
</dbReference>
<evidence type="ECO:0000256" key="18">
    <source>
        <dbReference type="PIRNR" id="PIRNR000641"/>
    </source>
</evidence>
<dbReference type="InterPro" id="IPR017441">
    <property type="entry name" value="Protein_kinase_ATP_BS"/>
</dbReference>
<comment type="catalytic activity">
    <reaction evidence="17 18">
        <text>L-seryl-[protein] + ATP = O-phospho-L-seryl-[protein] + ADP + H(+)</text>
        <dbReference type="Rhea" id="RHEA:17989"/>
        <dbReference type="Rhea" id="RHEA-COMP:9863"/>
        <dbReference type="Rhea" id="RHEA-COMP:11604"/>
        <dbReference type="ChEBI" id="CHEBI:15378"/>
        <dbReference type="ChEBI" id="CHEBI:29999"/>
        <dbReference type="ChEBI" id="CHEBI:30616"/>
        <dbReference type="ChEBI" id="CHEBI:83421"/>
        <dbReference type="ChEBI" id="CHEBI:456216"/>
        <dbReference type="EC" id="2.7.11.1"/>
    </reaction>
</comment>
<dbReference type="SMART" id="SM00220">
    <property type="entry name" value="S_TKc"/>
    <property type="match status" value="1"/>
</dbReference>
<dbReference type="InterPro" id="IPR024171">
    <property type="entry name" value="SRK-like_kinase"/>
</dbReference>
<evidence type="ECO:0000256" key="14">
    <source>
        <dbReference type="ARBA" id="ARBA00023170"/>
    </source>
</evidence>
<evidence type="ECO:0000259" key="23">
    <source>
        <dbReference type="PROSITE" id="PS50927"/>
    </source>
</evidence>
<evidence type="ECO:0000256" key="7">
    <source>
        <dbReference type="ARBA" id="ARBA00022734"/>
    </source>
</evidence>
<dbReference type="Gene3D" id="2.90.10.10">
    <property type="entry name" value="Bulb-type lectin domain"/>
    <property type="match status" value="2"/>
</dbReference>
<dbReference type="GO" id="GO:0005524">
    <property type="term" value="F:ATP binding"/>
    <property type="evidence" value="ECO:0007669"/>
    <property type="project" value="UniProtKB-UniRule"/>
</dbReference>
<evidence type="ECO:0000256" key="12">
    <source>
        <dbReference type="ARBA" id="ARBA00023136"/>
    </source>
</evidence>
<keyword evidence="15" id="KW-0325">Glycoprotein</keyword>
<dbReference type="PROSITE" id="PS00107">
    <property type="entry name" value="PROTEIN_KINASE_ATP"/>
    <property type="match status" value="1"/>
</dbReference>
<keyword evidence="13" id="KW-1015">Disulfide bond</keyword>
<dbReference type="FunFam" id="2.90.10.10:FF:000026">
    <property type="entry name" value="Serine/threonine-protein kinase"/>
    <property type="match status" value="1"/>
</dbReference>
<evidence type="ECO:0000256" key="19">
    <source>
        <dbReference type="PROSITE-ProRule" id="PRU10141"/>
    </source>
</evidence>
<keyword evidence="8 18" id="KW-0547">Nucleotide-binding</keyword>
<dbReference type="FunFam" id="2.90.10.10:FF:000013">
    <property type="entry name" value="G-type lectin S-receptor-like serine/threonine-protein kinase LECRK1"/>
    <property type="match status" value="1"/>
</dbReference>
<evidence type="ECO:0000256" key="21">
    <source>
        <dbReference type="SAM" id="SignalP"/>
    </source>
</evidence>
<feature type="chain" id="PRO_5019241334" description="Receptor-like serine/threonine-protein kinase" evidence="21">
    <location>
        <begin position="22"/>
        <end position="785"/>
    </location>
</feature>
<dbReference type="PROSITE" id="PS00108">
    <property type="entry name" value="PROTEIN_KINASE_ST"/>
    <property type="match status" value="1"/>
</dbReference>
<evidence type="ECO:0000313" key="25">
    <source>
        <dbReference type="Proteomes" id="UP000283530"/>
    </source>
</evidence>
<evidence type="ECO:0000256" key="11">
    <source>
        <dbReference type="ARBA" id="ARBA00022989"/>
    </source>
</evidence>
<dbReference type="Gene3D" id="3.30.200.20">
    <property type="entry name" value="Phosphorylase Kinase, domain 1"/>
    <property type="match status" value="1"/>
</dbReference>
<protein>
    <recommendedName>
        <fullName evidence="18">Receptor-like serine/threonine-protein kinase</fullName>
        <ecNumber evidence="18">2.7.11.1</ecNumber>
    </recommendedName>
</protein>
<evidence type="ECO:0000259" key="22">
    <source>
        <dbReference type="PROSITE" id="PS50011"/>
    </source>
</evidence>
<evidence type="ECO:0000313" key="24">
    <source>
        <dbReference type="EMBL" id="RWR97069.1"/>
    </source>
</evidence>
<keyword evidence="25" id="KW-1185">Reference proteome</keyword>
<dbReference type="SUPFAM" id="SSF56112">
    <property type="entry name" value="Protein kinase-like (PK-like)"/>
    <property type="match status" value="1"/>
</dbReference>
<dbReference type="InterPro" id="IPR011009">
    <property type="entry name" value="Kinase-like_dom_sf"/>
</dbReference>
<keyword evidence="4 18" id="KW-0808">Transferase</keyword>
<evidence type="ECO:0000256" key="9">
    <source>
        <dbReference type="ARBA" id="ARBA00022777"/>
    </source>
</evidence>
<gene>
    <name evidence="24" type="ORF">CKAN_02647900</name>
</gene>
<evidence type="ECO:0000256" key="15">
    <source>
        <dbReference type="ARBA" id="ARBA00023180"/>
    </source>
</evidence>
<dbReference type="CDD" id="cd00028">
    <property type="entry name" value="B_lectin"/>
    <property type="match status" value="1"/>
</dbReference>
<dbReference type="PROSITE" id="PS50927">
    <property type="entry name" value="BULB_LECTIN"/>
    <property type="match status" value="2"/>
</dbReference>
<dbReference type="Proteomes" id="UP000283530">
    <property type="component" value="Unassembled WGS sequence"/>
</dbReference>
<feature type="transmembrane region" description="Helical" evidence="20">
    <location>
        <begin position="446"/>
        <end position="469"/>
    </location>
</feature>
<dbReference type="OrthoDB" id="1668230at2759"/>
<proteinExistence type="inferred from homology"/>
<dbReference type="GO" id="GO:0030246">
    <property type="term" value="F:carbohydrate binding"/>
    <property type="evidence" value="ECO:0007669"/>
    <property type="project" value="UniProtKB-KW"/>
</dbReference>
<dbReference type="Gene3D" id="1.10.510.10">
    <property type="entry name" value="Transferase(Phosphotransferase) domain 1"/>
    <property type="match status" value="1"/>
</dbReference>
<feature type="domain" description="Protein kinase" evidence="22">
    <location>
        <begin position="505"/>
        <end position="785"/>
    </location>
</feature>
<dbReference type="Pfam" id="PF01453">
    <property type="entry name" value="B_lectin"/>
    <property type="match status" value="1"/>
</dbReference>
<dbReference type="Pfam" id="PF00069">
    <property type="entry name" value="Pkinase"/>
    <property type="match status" value="1"/>
</dbReference>
<dbReference type="AlphaFoldDB" id="A0A443Q245"/>
<evidence type="ECO:0000256" key="16">
    <source>
        <dbReference type="ARBA" id="ARBA00047899"/>
    </source>
</evidence>
<evidence type="ECO:0000256" key="20">
    <source>
        <dbReference type="SAM" id="Phobius"/>
    </source>
</evidence>
<dbReference type="PROSITE" id="PS50011">
    <property type="entry name" value="PROTEIN_KINASE_DOM"/>
    <property type="match status" value="1"/>
</dbReference>
<keyword evidence="9 18" id="KW-0418">Kinase</keyword>
<keyword evidence="12 20" id="KW-0472">Membrane</keyword>
<feature type="domain" description="Bulb-type lectin" evidence="23">
    <location>
        <begin position="25"/>
        <end position="145"/>
    </location>
</feature>
<keyword evidence="2 18" id="KW-0723">Serine/threonine-protein kinase</keyword>
<keyword evidence="14" id="KW-0675">Receptor</keyword>
<dbReference type="EMBL" id="QPKB01000012">
    <property type="protein sequence ID" value="RWR97069.1"/>
    <property type="molecule type" value="Genomic_DNA"/>
</dbReference>
<dbReference type="PANTHER" id="PTHR47976">
    <property type="entry name" value="G-TYPE LECTIN S-RECEPTOR-LIKE SERINE/THREONINE-PROTEIN KINASE SD2-5"/>
    <property type="match status" value="1"/>
</dbReference>
<accession>A0A443Q245</accession>
<comment type="similarity">
    <text evidence="18">Belongs to the protein kinase superfamily. Ser/Thr protein kinase family.</text>
</comment>
<dbReference type="InterPro" id="IPR051343">
    <property type="entry name" value="G-type_lectin_kinases/EP1-like"/>
</dbReference>
<comment type="caution">
    <text evidence="24">The sequence shown here is derived from an EMBL/GenBank/DDBJ whole genome shotgun (WGS) entry which is preliminary data.</text>
</comment>
<dbReference type="SUPFAM" id="SSF51110">
    <property type="entry name" value="alpha-D-mannose-specific plant lectins"/>
    <property type="match status" value="2"/>
</dbReference>
<keyword evidence="11 20" id="KW-1133">Transmembrane helix</keyword>
<dbReference type="InterPro" id="IPR008271">
    <property type="entry name" value="Ser/Thr_kinase_AS"/>
</dbReference>
<evidence type="ECO:0000256" key="5">
    <source>
        <dbReference type="ARBA" id="ARBA00022692"/>
    </source>
</evidence>
<evidence type="ECO:0000256" key="1">
    <source>
        <dbReference type="ARBA" id="ARBA00004479"/>
    </source>
</evidence>
<comment type="subcellular location">
    <subcellularLocation>
        <location evidence="1">Membrane</location>
        <topology evidence="1">Single-pass type I membrane protein</topology>
    </subcellularLocation>
</comment>
<evidence type="ECO:0000256" key="13">
    <source>
        <dbReference type="ARBA" id="ARBA00023157"/>
    </source>
</evidence>
<dbReference type="PANTHER" id="PTHR47976:SF27">
    <property type="entry name" value="RECEPTOR-LIKE SERINE_THREONINE-PROTEIN KINASE"/>
    <property type="match status" value="1"/>
</dbReference>
<sequence>MAATTISLFLFFLHIFSVVTSQTTQSTITLGSQLLPTQEQTSWLSSSGRYAFGFYKQGDGFAVGIWLNQIPEKTVVWTAKRDDKPVSSDTTLLLTKEGWLVLRDKRGQDTPITNSSSSATYASMLNTGNFVLYNAVSEIVWQSFNSPTDTILANMTLSSRNQLISSASETNHSSGRFRLKNQDDGNLVLYPVDTTDIAENAYWASGIFDQGYRPTLALDEDGHMYLFREDGKIVRNFTDGWTSRNQTVFYRATIDFDGIFRLYSHSVERNGSYSMEIRWSAIDDKCLVKGICGFNSYCSSEDNRTGCLCLPGFDFVDPLQRFRGCERNFTEQSCGDRTDNLTYVMQTMENMKPRSSHACSCSSQTSHTSGSPAMGTITLYDCTCHASLLRSWRCSKLKLPLRYGRRGTDNSTMIFIKVGDGTLESPNRTFPTGTEMRSKKMIRMDILAVSIALVTCSVIAILISCLLIYRYHRRSKTMSQKEDFGLMEEITLRSFSYDELKKATGNFKEELGNGAFGTVYKGVLSNGQKAIAVKTLTKMVREGEKEFQREMKAIGRTHHRNLIQLLGFCSEGSHRLLVYEYLKNGSLADLLFKDQIGPTWNERLRIALDVARGILYLHEYCEPHIIHCDIKPENILMDDLWTAKISDFGLAKLLMPNQTRTFTGPRGTRGYVAPEWLRNVPITVKADVYSFGIVLLEIVCCRRNLDVEAPESEIILCEWVYSIFAAGQLGNLMVGEDVDKAVVDRMVKVGLWCIQNEPGLRPSMKNVILMLEGNMDIPIPPSNSF</sequence>
<evidence type="ECO:0000256" key="3">
    <source>
        <dbReference type="ARBA" id="ARBA00022536"/>
    </source>
</evidence>
<dbReference type="EC" id="2.7.11.1" evidence="18"/>
<dbReference type="GO" id="GO:0004674">
    <property type="term" value="F:protein serine/threonine kinase activity"/>
    <property type="evidence" value="ECO:0007669"/>
    <property type="project" value="UniProtKB-KW"/>
</dbReference>
<dbReference type="GO" id="GO:0016020">
    <property type="term" value="C:membrane"/>
    <property type="evidence" value="ECO:0007669"/>
    <property type="project" value="UniProtKB-SubCell"/>
</dbReference>
<evidence type="ECO:0000256" key="17">
    <source>
        <dbReference type="ARBA" id="ARBA00048679"/>
    </source>
</evidence>
<dbReference type="STRING" id="337451.A0A443Q245"/>
<keyword evidence="3" id="KW-0245">EGF-like domain</keyword>
<comment type="catalytic activity">
    <reaction evidence="16 18">
        <text>L-threonyl-[protein] + ATP = O-phospho-L-threonyl-[protein] + ADP + H(+)</text>
        <dbReference type="Rhea" id="RHEA:46608"/>
        <dbReference type="Rhea" id="RHEA-COMP:11060"/>
        <dbReference type="Rhea" id="RHEA-COMP:11605"/>
        <dbReference type="ChEBI" id="CHEBI:15378"/>
        <dbReference type="ChEBI" id="CHEBI:30013"/>
        <dbReference type="ChEBI" id="CHEBI:30616"/>
        <dbReference type="ChEBI" id="CHEBI:61977"/>
        <dbReference type="ChEBI" id="CHEBI:456216"/>
        <dbReference type="EC" id="2.7.11.1"/>
    </reaction>
</comment>
<dbReference type="SMART" id="SM00108">
    <property type="entry name" value="B_lectin"/>
    <property type="match status" value="1"/>
</dbReference>
<dbReference type="FunFam" id="1.10.510.10:FF:000237">
    <property type="entry name" value="G-type lectin S-receptor-like serine/threonine-protein kinase"/>
    <property type="match status" value="1"/>
</dbReference>
<evidence type="ECO:0000256" key="10">
    <source>
        <dbReference type="ARBA" id="ARBA00022840"/>
    </source>
</evidence>
<dbReference type="InterPro" id="IPR036426">
    <property type="entry name" value="Bulb-type_lectin_dom_sf"/>
</dbReference>
<organism evidence="24 25">
    <name type="scientific">Cinnamomum micranthum f. kanehirae</name>
    <dbReference type="NCBI Taxonomy" id="337451"/>
    <lineage>
        <taxon>Eukaryota</taxon>
        <taxon>Viridiplantae</taxon>
        <taxon>Streptophyta</taxon>
        <taxon>Embryophyta</taxon>
        <taxon>Tracheophyta</taxon>
        <taxon>Spermatophyta</taxon>
        <taxon>Magnoliopsida</taxon>
        <taxon>Magnoliidae</taxon>
        <taxon>Laurales</taxon>
        <taxon>Lauraceae</taxon>
        <taxon>Cinnamomum</taxon>
    </lineage>
</organism>
<evidence type="ECO:0000256" key="8">
    <source>
        <dbReference type="ARBA" id="ARBA00022741"/>
    </source>
</evidence>